<dbReference type="Proteomes" id="UP000324646">
    <property type="component" value="Chromosome"/>
</dbReference>
<dbReference type="InterPro" id="IPR023806">
    <property type="entry name" value="CHP03905"/>
</dbReference>
<dbReference type="NCBIfam" id="TIGR03905">
    <property type="entry name" value="TIGR03905_4_Cys"/>
    <property type="match status" value="1"/>
</dbReference>
<evidence type="ECO:0000256" key="5">
    <source>
        <dbReference type="ARBA" id="ARBA00047754"/>
    </source>
</evidence>
<evidence type="ECO:0000256" key="4">
    <source>
        <dbReference type="ARBA" id="ARBA00022741"/>
    </source>
</evidence>
<evidence type="ECO:0000256" key="3">
    <source>
        <dbReference type="ARBA" id="ARBA00022634"/>
    </source>
</evidence>
<feature type="domain" description="TSCPD" evidence="6">
    <location>
        <begin position="4"/>
        <end position="75"/>
    </location>
</feature>
<gene>
    <name evidence="7" type="ORF">FQB35_09545</name>
</gene>
<dbReference type="EC" id="1.17.4.1" evidence="2"/>
<keyword evidence="3" id="KW-0237">DNA synthesis</keyword>
<evidence type="ECO:0000256" key="2">
    <source>
        <dbReference type="ARBA" id="ARBA00012274"/>
    </source>
</evidence>
<dbReference type="GO" id="GO:0071897">
    <property type="term" value="P:DNA biosynthetic process"/>
    <property type="evidence" value="ECO:0007669"/>
    <property type="project" value="UniProtKB-KW"/>
</dbReference>
<comment type="similarity">
    <text evidence="1">Belongs to the ribonucleoside diphosphate reductase class-2 family.</text>
</comment>
<evidence type="ECO:0000313" key="8">
    <source>
        <dbReference type="Proteomes" id="UP000324646"/>
    </source>
</evidence>
<dbReference type="InterPro" id="IPR024434">
    <property type="entry name" value="TSCPD_dom"/>
</dbReference>
<dbReference type="AlphaFoldDB" id="A0A5C0SH41"/>
<protein>
    <recommendedName>
        <fullName evidence="2">ribonucleoside-diphosphate reductase</fullName>
        <ecNumber evidence="2">1.17.4.1</ecNumber>
    </recommendedName>
</protein>
<evidence type="ECO:0000313" key="7">
    <source>
        <dbReference type="EMBL" id="QEK12548.1"/>
    </source>
</evidence>
<dbReference type="GO" id="GO:0004748">
    <property type="term" value="F:ribonucleoside-diphosphate reductase activity, thioredoxin disulfide as acceptor"/>
    <property type="evidence" value="ECO:0007669"/>
    <property type="project" value="UniProtKB-EC"/>
</dbReference>
<proteinExistence type="inferred from homology"/>
<dbReference type="EMBL" id="CP042243">
    <property type="protein sequence ID" value="QEK12548.1"/>
    <property type="molecule type" value="Genomic_DNA"/>
</dbReference>
<dbReference type="RefSeq" id="WP_148809702.1">
    <property type="nucleotide sequence ID" value="NZ_CP042243.1"/>
</dbReference>
<organism evidence="7 8">
    <name type="scientific">Crassaminicella thermophila</name>
    <dbReference type="NCBI Taxonomy" id="2599308"/>
    <lineage>
        <taxon>Bacteria</taxon>
        <taxon>Bacillati</taxon>
        <taxon>Bacillota</taxon>
        <taxon>Clostridia</taxon>
        <taxon>Eubacteriales</taxon>
        <taxon>Clostridiaceae</taxon>
        <taxon>Crassaminicella</taxon>
    </lineage>
</organism>
<evidence type="ECO:0000259" key="6">
    <source>
        <dbReference type="Pfam" id="PF12637"/>
    </source>
</evidence>
<accession>A0A5C0SH41</accession>
<dbReference type="OrthoDB" id="9801525at2"/>
<keyword evidence="8" id="KW-1185">Reference proteome</keyword>
<keyword evidence="4" id="KW-0547">Nucleotide-binding</keyword>
<name>A0A5C0SH41_CRATE</name>
<evidence type="ECO:0000256" key="1">
    <source>
        <dbReference type="ARBA" id="ARBA00007405"/>
    </source>
</evidence>
<reference evidence="7 8" key="1">
    <citation type="submission" date="2019-07" db="EMBL/GenBank/DDBJ databases">
        <title>Complete genome of Crassaminicella thermophila SY095.</title>
        <authorList>
            <person name="Li X."/>
        </authorList>
    </citation>
    <scope>NUCLEOTIDE SEQUENCE [LARGE SCALE GENOMIC DNA]</scope>
    <source>
        <strain evidence="7 8">SY095</strain>
    </source>
</reference>
<dbReference type="GO" id="GO:0000166">
    <property type="term" value="F:nucleotide binding"/>
    <property type="evidence" value="ECO:0007669"/>
    <property type="project" value="UniProtKB-KW"/>
</dbReference>
<comment type="catalytic activity">
    <reaction evidence="5">
        <text>a 2'-deoxyribonucleoside 5'-diphosphate + [thioredoxin]-disulfide + H2O = a ribonucleoside 5'-diphosphate + [thioredoxin]-dithiol</text>
        <dbReference type="Rhea" id="RHEA:23252"/>
        <dbReference type="Rhea" id="RHEA-COMP:10698"/>
        <dbReference type="Rhea" id="RHEA-COMP:10700"/>
        <dbReference type="ChEBI" id="CHEBI:15377"/>
        <dbReference type="ChEBI" id="CHEBI:29950"/>
        <dbReference type="ChEBI" id="CHEBI:50058"/>
        <dbReference type="ChEBI" id="CHEBI:57930"/>
        <dbReference type="ChEBI" id="CHEBI:73316"/>
        <dbReference type="EC" id="1.17.4.1"/>
    </reaction>
</comment>
<dbReference type="Pfam" id="PF12637">
    <property type="entry name" value="TSCPD"/>
    <property type="match status" value="1"/>
</dbReference>
<dbReference type="KEGG" id="crs:FQB35_09545"/>
<sequence length="83" mass="8980">MYIYKTSGVCSKQIEFSVENNVIKKVKFYGGCPGNLQGISKLVEGMHVDEAIKRLSGITCGPKSTSCPDQLSKALVALKEKIA</sequence>